<sequence length="857" mass="96260">MIIGAFFCLFSINQASIAQQSKNKPLTYIDKNGRWRWTKGNEEIYLFGVNYTVPFAYGYRSVKALNIDLEKEIDQDVYHLARMGADAFRVHIWDTEITDTAGNLLQNEHLKLFDYLISKLKERNIKIIITPIAFWGNGYPERDEHTAGFSSKYNKGQATVNENAIKAQENYLKQLLQHVNPYTKLNYRDEPDIIAAELNNEPSHSGPKSGVTAYINRLAAAARSIGWQKPLFYNISQSPYYADAVAKSTVNGFSFQWYPTGLVAGHEQKGNFLPNVDRYTIPYDTIPEFKNKAKMVYEFDAADLLQSNMYPAVAKSFKLAGFQWVTQFAYDPLATAYANTEYQTHFLNLAYTPAKAISFLIANRVFHLLPRNKNYGTYPADSTFDVYRVSYQNSLSEMNTTKEFYYSGSTSTAPFDAKKLEHVAGVGSSALIKYPGYGAYFLDKLENGVWRLEVMPDAITIRDPFERPSPSREVVHLQWSAQPMQISLNDIGNDFNIKAVNDGNSYQTTAKDGSFNIKPGTYLLTKKGKNTNNLPVKTVFGTIGLNEFVAAKSHDDKPYLEHQPFTEVSAGKALTITGKAINLNDSDKVILVVNRAFGAPLTLAMERTTPYDFKAVIPEASVAPGILTYRLLVQTPDKKYLAFPGNHSGDPFSWDYLNTDYWQTFVAAPEGNLTLFNTTTDRTNANPYFPGFGRNGGIRFIAGEETGQLTLNMSMPKPQVNQAMGMQLFVGDKLQGRKTELASFTRIIVRARKTAGLAVPLRIALINKNAQSYAAYVDLSSDFKNIEIPLTAFKPDSSLLLPRPYPGFMPLWFKASSFNSLNISNTDKLEITINTGTLPQKNNEPLTIEVEKVWLQQ</sequence>
<gene>
    <name evidence="1" type="ORF">GO621_07815</name>
</gene>
<accession>A0A7K1SVT6</accession>
<evidence type="ECO:0000313" key="1">
    <source>
        <dbReference type="EMBL" id="MVN21441.1"/>
    </source>
</evidence>
<dbReference type="Gene3D" id="3.20.20.80">
    <property type="entry name" value="Glycosidases"/>
    <property type="match status" value="1"/>
</dbReference>
<dbReference type="Proteomes" id="UP000462014">
    <property type="component" value="Unassembled WGS sequence"/>
</dbReference>
<dbReference type="AlphaFoldDB" id="A0A7K1SVT6"/>
<comment type="caution">
    <text evidence="1">The sequence shown here is derived from an EMBL/GenBank/DDBJ whole genome shotgun (WGS) entry which is preliminary data.</text>
</comment>
<organism evidence="1 2">
    <name type="scientific">Mucilaginibacter arboris</name>
    <dbReference type="NCBI Taxonomy" id="2682090"/>
    <lineage>
        <taxon>Bacteria</taxon>
        <taxon>Pseudomonadati</taxon>
        <taxon>Bacteroidota</taxon>
        <taxon>Sphingobacteriia</taxon>
        <taxon>Sphingobacteriales</taxon>
        <taxon>Sphingobacteriaceae</taxon>
        <taxon>Mucilaginibacter</taxon>
    </lineage>
</organism>
<keyword evidence="2" id="KW-1185">Reference proteome</keyword>
<dbReference type="SUPFAM" id="SSF51445">
    <property type="entry name" value="(Trans)glycosidases"/>
    <property type="match status" value="1"/>
</dbReference>
<dbReference type="InterPro" id="IPR017853">
    <property type="entry name" value="GH"/>
</dbReference>
<protein>
    <submittedName>
        <fullName evidence="1">Membrane or secreted protein</fullName>
    </submittedName>
</protein>
<dbReference type="EMBL" id="WPIK01000006">
    <property type="protein sequence ID" value="MVN21441.1"/>
    <property type="molecule type" value="Genomic_DNA"/>
</dbReference>
<proteinExistence type="predicted"/>
<reference evidence="1 2" key="1">
    <citation type="submission" date="2019-12" db="EMBL/GenBank/DDBJ databases">
        <title>Mucilaginibacter sp. HMF7410 genome sequencing and assembly.</title>
        <authorList>
            <person name="Kang H."/>
            <person name="Cha I."/>
            <person name="Kim H."/>
            <person name="Joh K."/>
        </authorList>
    </citation>
    <scope>NUCLEOTIDE SEQUENCE [LARGE SCALE GENOMIC DNA]</scope>
    <source>
        <strain evidence="1 2">HMF7410</strain>
    </source>
</reference>
<evidence type="ECO:0000313" key="2">
    <source>
        <dbReference type="Proteomes" id="UP000462014"/>
    </source>
</evidence>
<name>A0A7K1SVT6_9SPHI</name>